<evidence type="ECO:0000256" key="5">
    <source>
        <dbReference type="SAM" id="MobiDB-lite"/>
    </source>
</evidence>
<keyword evidence="2" id="KW-0333">Golgi apparatus</keyword>
<reference evidence="6 7" key="1">
    <citation type="submission" date="2024-06" db="EMBL/GenBank/DDBJ databases">
        <title>The Natural Products Discovery Center: Release of the First 8490 Sequenced Strains for Exploring Actinobacteria Biosynthetic Diversity.</title>
        <authorList>
            <person name="Kalkreuter E."/>
            <person name="Kautsar S.A."/>
            <person name="Yang D."/>
            <person name="Bader C.D."/>
            <person name="Teijaro C.N."/>
            <person name="Fluegel L."/>
            <person name="Davis C.M."/>
            <person name="Simpson J.R."/>
            <person name="Lauterbach L."/>
            <person name="Steele A.D."/>
            <person name="Gui C."/>
            <person name="Meng S."/>
            <person name="Li G."/>
            <person name="Viehrig K."/>
            <person name="Ye F."/>
            <person name="Su P."/>
            <person name="Kiefer A.F."/>
            <person name="Nichols A."/>
            <person name="Cepeda A.J."/>
            <person name="Yan W."/>
            <person name="Fan B."/>
            <person name="Jiang Y."/>
            <person name="Adhikari A."/>
            <person name="Zheng C.-J."/>
            <person name="Schuster L."/>
            <person name="Cowan T.M."/>
            <person name="Smanski M.J."/>
            <person name="Chevrette M.G."/>
            <person name="De Carvalho L.P.S."/>
            <person name="Shen B."/>
        </authorList>
    </citation>
    <scope>NUCLEOTIDE SEQUENCE [LARGE SCALE GENOMIC DNA]</scope>
    <source>
        <strain evidence="6 7">NPDC005137</strain>
    </source>
</reference>
<evidence type="ECO:0000256" key="3">
    <source>
        <dbReference type="ARBA" id="ARBA00023121"/>
    </source>
</evidence>
<evidence type="ECO:0000256" key="1">
    <source>
        <dbReference type="ARBA" id="ARBA00004255"/>
    </source>
</evidence>
<dbReference type="InterPro" id="IPR038261">
    <property type="entry name" value="GPP34-like_sf"/>
</dbReference>
<keyword evidence="7" id="KW-1185">Reference proteome</keyword>
<keyword evidence="4" id="KW-0472">Membrane</keyword>
<proteinExistence type="predicted"/>
<dbReference type="Proteomes" id="UP001550044">
    <property type="component" value="Unassembled WGS sequence"/>
</dbReference>
<gene>
    <name evidence="6" type="ORF">ABZV61_15975</name>
</gene>
<evidence type="ECO:0000256" key="2">
    <source>
        <dbReference type="ARBA" id="ARBA00023034"/>
    </source>
</evidence>
<evidence type="ECO:0000256" key="4">
    <source>
        <dbReference type="ARBA" id="ARBA00023136"/>
    </source>
</evidence>
<accession>A0ABV2U8V5</accession>
<evidence type="ECO:0000313" key="7">
    <source>
        <dbReference type="Proteomes" id="UP001550044"/>
    </source>
</evidence>
<evidence type="ECO:0000313" key="6">
    <source>
        <dbReference type="EMBL" id="MET8434270.1"/>
    </source>
</evidence>
<feature type="region of interest" description="Disordered" evidence="5">
    <location>
        <begin position="203"/>
        <end position="228"/>
    </location>
</feature>
<organism evidence="6 7">
    <name type="scientific">Streptomyces sp. 900116325</name>
    <dbReference type="NCBI Taxonomy" id="3154295"/>
    <lineage>
        <taxon>Bacteria</taxon>
        <taxon>Bacillati</taxon>
        <taxon>Actinomycetota</taxon>
        <taxon>Actinomycetes</taxon>
        <taxon>Kitasatosporales</taxon>
        <taxon>Streptomycetaceae</taxon>
        <taxon>Streptomyces</taxon>
    </lineage>
</organism>
<dbReference type="RefSeq" id="WP_356497387.1">
    <property type="nucleotide sequence ID" value="NZ_JBEXEF010000055.1"/>
</dbReference>
<comment type="caution">
    <text evidence="6">The sequence shown here is derived from an EMBL/GenBank/DDBJ whole genome shotgun (WGS) entry which is preliminary data.</text>
</comment>
<dbReference type="EMBL" id="JBEXIP010000010">
    <property type="protein sequence ID" value="MET8434270.1"/>
    <property type="molecule type" value="Genomic_DNA"/>
</dbReference>
<feature type="compositionally biased region" description="Gly residues" evidence="5">
    <location>
        <begin position="212"/>
        <end position="228"/>
    </location>
</feature>
<dbReference type="Pfam" id="PF05719">
    <property type="entry name" value="GPP34"/>
    <property type="match status" value="1"/>
</dbReference>
<dbReference type="InterPro" id="IPR008628">
    <property type="entry name" value="GPP34-like"/>
</dbReference>
<protein>
    <submittedName>
        <fullName evidence="6">GPP34 family phosphoprotein</fullName>
    </submittedName>
</protein>
<comment type="subcellular location">
    <subcellularLocation>
        <location evidence="1">Golgi apparatus membrane</location>
        <topology evidence="1">Peripheral membrane protein</topology>
        <orientation evidence="1">Cytoplasmic side</orientation>
    </subcellularLocation>
</comment>
<keyword evidence="3" id="KW-0446">Lipid-binding</keyword>
<sequence length="228" mass="24683">MTPDRPGLTLPEELLLLALDPQRGRPYCRNRFLEYGMAGAVLAELEFQGRITEQLGRIRVINPLTPQDPLLAQILGSLPVPDKGSFAGGVSAKRWIRRTGRHVEELCLGHLVDRGVLRRETHRFLGLLPYHRHPAAAPDLPASVRERFTAAQAAGFPDRHSRALAALVSAIGLSSAVAQGGWRARSEMRGLVRQEWTAHAVRRNVRQDKANGSGGSVGDAGGGSGGDD</sequence>
<name>A0ABV2U8V5_9ACTN</name>
<dbReference type="Gene3D" id="1.10.3630.10">
    <property type="entry name" value="yeast vps74-n-term truncation variant domain like"/>
    <property type="match status" value="1"/>
</dbReference>